<dbReference type="RefSeq" id="WP_058443654.1">
    <property type="nucleotide sequence ID" value="NZ_CAAAHT010000047.1"/>
</dbReference>
<protein>
    <submittedName>
        <fullName evidence="1">Uncharacterized protein</fullName>
    </submittedName>
</protein>
<accession>A0A0W0U6M5</accession>
<comment type="caution">
    <text evidence="1">The sequence shown here is derived from an EMBL/GenBank/DDBJ whole genome shotgun (WGS) entry which is preliminary data.</text>
</comment>
<keyword evidence="2" id="KW-1185">Reference proteome</keyword>
<dbReference type="Proteomes" id="UP000054698">
    <property type="component" value="Unassembled WGS sequence"/>
</dbReference>
<name>A0A0W0U6M5_9GAMM</name>
<gene>
    <name evidence="1" type="ORF">Lfee_0432</name>
</gene>
<dbReference type="AlphaFoldDB" id="A0A0W0U6M5"/>
<dbReference type="PATRIC" id="fig|453.4.peg.468"/>
<organism evidence="1 2">
    <name type="scientific">Legionella feeleii</name>
    <dbReference type="NCBI Taxonomy" id="453"/>
    <lineage>
        <taxon>Bacteria</taxon>
        <taxon>Pseudomonadati</taxon>
        <taxon>Pseudomonadota</taxon>
        <taxon>Gammaproteobacteria</taxon>
        <taxon>Legionellales</taxon>
        <taxon>Legionellaceae</taxon>
        <taxon>Legionella</taxon>
    </lineage>
</organism>
<evidence type="ECO:0000313" key="1">
    <source>
        <dbReference type="EMBL" id="KTD03576.1"/>
    </source>
</evidence>
<reference evidence="1 2" key="1">
    <citation type="submission" date="2015-11" db="EMBL/GenBank/DDBJ databases">
        <title>Genomic analysis of 38 Legionella species identifies large and diverse effector repertoires.</title>
        <authorList>
            <person name="Burstein D."/>
            <person name="Amaro F."/>
            <person name="Zusman T."/>
            <person name="Lifshitz Z."/>
            <person name="Cohen O."/>
            <person name="Gilbert J.A."/>
            <person name="Pupko T."/>
            <person name="Shuman H.A."/>
            <person name="Segal G."/>
        </authorList>
    </citation>
    <scope>NUCLEOTIDE SEQUENCE [LARGE SCALE GENOMIC DNA]</scope>
    <source>
        <strain evidence="1 2">WO-44C</strain>
    </source>
</reference>
<evidence type="ECO:0000313" key="2">
    <source>
        <dbReference type="Proteomes" id="UP000054698"/>
    </source>
</evidence>
<proteinExistence type="predicted"/>
<dbReference type="EMBL" id="LNYB01000015">
    <property type="protein sequence ID" value="KTD03576.1"/>
    <property type="molecule type" value="Genomic_DNA"/>
</dbReference>
<sequence>MDKRQSLLEEIGKTNDINLPNLIAEIYEMYTKETNNFLKKWQKGCIINAITAYYAGLNSPPFFRLCRTNLELALELEENISKDPKYLPLLNKYDGISEDILNDTIQQLGSQ</sequence>